<comment type="caution">
    <text evidence="14">The sequence shown here is derived from an EMBL/GenBank/DDBJ whole genome shotgun (WGS) entry which is preliminary data.</text>
</comment>
<reference evidence="14" key="1">
    <citation type="submission" date="2024-06" db="EMBL/GenBank/DDBJ databases">
        <authorList>
            <person name="Liu X."/>
            <person name="Lenzi L."/>
            <person name="Haldenby T S."/>
            <person name="Uol C."/>
        </authorList>
    </citation>
    <scope>NUCLEOTIDE SEQUENCE</scope>
</reference>
<keyword evidence="8" id="KW-0963">Cytoplasm</keyword>
<keyword evidence="9" id="KW-0328">Glycosyltransferase</keyword>
<evidence type="ECO:0000256" key="8">
    <source>
        <dbReference type="ARBA" id="ARBA00022490"/>
    </source>
</evidence>
<evidence type="ECO:0000256" key="11">
    <source>
        <dbReference type="ARBA" id="ARBA00022726"/>
    </source>
</evidence>
<protein>
    <recommendedName>
        <fullName evidence="7">Adenine phosphoribosyltransferase</fullName>
        <ecNumber evidence="6">2.4.2.7</ecNumber>
    </recommendedName>
</protein>
<evidence type="ECO:0000256" key="3">
    <source>
        <dbReference type="ARBA" id="ARBA00004496"/>
    </source>
</evidence>
<feature type="domain" description="Phosphoribosyltransferase" evidence="13">
    <location>
        <begin position="59"/>
        <end position="200"/>
    </location>
</feature>
<accession>A0AAV2TUY6</accession>
<dbReference type="GO" id="GO:0006168">
    <property type="term" value="P:adenine salvage"/>
    <property type="evidence" value="ECO:0007669"/>
    <property type="project" value="InterPro"/>
</dbReference>
<evidence type="ECO:0000256" key="7">
    <source>
        <dbReference type="ARBA" id="ARBA00017366"/>
    </source>
</evidence>
<dbReference type="InterPro" id="IPR005764">
    <property type="entry name" value="Ade_phspho_trans"/>
</dbReference>
<name>A0AAV2TUY6_CALDB</name>
<evidence type="ECO:0000256" key="5">
    <source>
        <dbReference type="ARBA" id="ARBA00008391"/>
    </source>
</evidence>
<dbReference type="SUPFAM" id="SSF53271">
    <property type="entry name" value="PRTase-like"/>
    <property type="match status" value="1"/>
</dbReference>
<dbReference type="GO" id="GO:0003999">
    <property type="term" value="F:adenine phosphoribosyltransferase activity"/>
    <property type="evidence" value="ECO:0007669"/>
    <property type="project" value="UniProtKB-EC"/>
</dbReference>
<dbReference type="Pfam" id="PF00156">
    <property type="entry name" value="Pribosyltran"/>
    <property type="match status" value="1"/>
</dbReference>
<evidence type="ECO:0000259" key="13">
    <source>
        <dbReference type="Pfam" id="PF00156"/>
    </source>
</evidence>
<evidence type="ECO:0000256" key="2">
    <source>
        <dbReference type="ARBA" id="ARBA00003968"/>
    </source>
</evidence>
<gene>
    <name evidence="14" type="ORF">CDAUBV1_LOCUS16491</name>
</gene>
<dbReference type="PANTHER" id="PTHR32315:SF3">
    <property type="entry name" value="ADENINE PHOSPHORIBOSYLTRANSFERASE"/>
    <property type="match status" value="1"/>
</dbReference>
<comment type="subcellular location">
    <subcellularLocation>
        <location evidence="3">Cytoplasm</location>
    </subcellularLocation>
</comment>
<evidence type="ECO:0000256" key="1">
    <source>
        <dbReference type="ARBA" id="ARBA00000868"/>
    </source>
</evidence>
<feature type="region of interest" description="Disordered" evidence="12">
    <location>
        <begin position="1"/>
        <end position="20"/>
    </location>
</feature>
<dbReference type="InterPro" id="IPR000836">
    <property type="entry name" value="PRTase_dom"/>
</dbReference>
<evidence type="ECO:0000256" key="9">
    <source>
        <dbReference type="ARBA" id="ARBA00022676"/>
    </source>
</evidence>
<dbReference type="GO" id="GO:0044209">
    <property type="term" value="P:AMP salvage"/>
    <property type="evidence" value="ECO:0007669"/>
    <property type="project" value="TreeGrafter"/>
</dbReference>
<dbReference type="GO" id="GO:0005737">
    <property type="term" value="C:cytoplasm"/>
    <property type="evidence" value="ECO:0007669"/>
    <property type="project" value="UniProtKB-SubCell"/>
</dbReference>
<dbReference type="PANTHER" id="PTHR32315">
    <property type="entry name" value="ADENINE PHOSPHORIBOSYLTRANSFERASE"/>
    <property type="match status" value="1"/>
</dbReference>
<evidence type="ECO:0000256" key="6">
    <source>
        <dbReference type="ARBA" id="ARBA00011893"/>
    </source>
</evidence>
<comment type="function">
    <text evidence="2">Catalyzes a salvage reaction resulting in the formation of AMP, that is energically less costly than de novo synthesis.</text>
</comment>
<evidence type="ECO:0000256" key="12">
    <source>
        <dbReference type="SAM" id="MobiDB-lite"/>
    </source>
</evidence>
<dbReference type="InterPro" id="IPR050054">
    <property type="entry name" value="UPRTase/APRTase"/>
</dbReference>
<comment type="pathway">
    <text evidence="4">Purine metabolism; AMP biosynthesis via salvage pathway; AMP from adenine: step 1/1.</text>
</comment>
<organism evidence="14 15">
    <name type="scientific">Calicophoron daubneyi</name>
    <name type="common">Rumen fluke</name>
    <name type="synonym">Paramphistomum daubneyi</name>
    <dbReference type="NCBI Taxonomy" id="300641"/>
    <lineage>
        <taxon>Eukaryota</taxon>
        <taxon>Metazoa</taxon>
        <taxon>Spiralia</taxon>
        <taxon>Lophotrochozoa</taxon>
        <taxon>Platyhelminthes</taxon>
        <taxon>Trematoda</taxon>
        <taxon>Digenea</taxon>
        <taxon>Plagiorchiida</taxon>
        <taxon>Pronocephalata</taxon>
        <taxon>Paramphistomoidea</taxon>
        <taxon>Paramphistomidae</taxon>
        <taxon>Calicophoron</taxon>
    </lineage>
</organism>
<sequence length="203" mass="21760">MSTDQCTSETSGSTGVQNGENNDQIAQINAAVGIVPDFPKPGIQFRDIFGIFKDPLVTQNLIDELMLLISKNVLSTNSKIDAVLGLDARGFLLGPVLALNLKCAFVPIRKVGKLPGNCFSTSYDLEYGSATVEIQADGLRQGDQVIIFDDVLATGGTVRAATDLVRKCGANPMAAIFIIELNELEGRKKIESADVSVHSLIKY</sequence>
<dbReference type="GO" id="GO:0016208">
    <property type="term" value="F:AMP binding"/>
    <property type="evidence" value="ECO:0007669"/>
    <property type="project" value="TreeGrafter"/>
</dbReference>
<keyword evidence="11" id="KW-0660">Purine salvage</keyword>
<dbReference type="HAMAP" id="MF_00004">
    <property type="entry name" value="Aden_phosphoribosyltr"/>
    <property type="match status" value="1"/>
</dbReference>
<comment type="catalytic activity">
    <reaction evidence="1">
        <text>AMP + diphosphate = 5-phospho-alpha-D-ribose 1-diphosphate + adenine</text>
        <dbReference type="Rhea" id="RHEA:16609"/>
        <dbReference type="ChEBI" id="CHEBI:16708"/>
        <dbReference type="ChEBI" id="CHEBI:33019"/>
        <dbReference type="ChEBI" id="CHEBI:58017"/>
        <dbReference type="ChEBI" id="CHEBI:456215"/>
        <dbReference type="EC" id="2.4.2.7"/>
    </reaction>
</comment>
<keyword evidence="10" id="KW-0808">Transferase</keyword>
<dbReference type="Proteomes" id="UP001497525">
    <property type="component" value="Unassembled WGS sequence"/>
</dbReference>
<evidence type="ECO:0000256" key="4">
    <source>
        <dbReference type="ARBA" id="ARBA00004659"/>
    </source>
</evidence>
<dbReference type="NCBIfam" id="NF002634">
    <property type="entry name" value="PRK02304.1-3"/>
    <property type="match status" value="1"/>
</dbReference>
<dbReference type="EC" id="2.4.2.7" evidence="6"/>
<dbReference type="Gene3D" id="3.40.50.2020">
    <property type="match status" value="1"/>
</dbReference>
<dbReference type="EMBL" id="CAXLJL010000823">
    <property type="protein sequence ID" value="CAL5141232.1"/>
    <property type="molecule type" value="Genomic_DNA"/>
</dbReference>
<evidence type="ECO:0000313" key="14">
    <source>
        <dbReference type="EMBL" id="CAL5141232.1"/>
    </source>
</evidence>
<dbReference type="AlphaFoldDB" id="A0AAV2TUY6"/>
<evidence type="ECO:0000256" key="10">
    <source>
        <dbReference type="ARBA" id="ARBA00022679"/>
    </source>
</evidence>
<dbReference type="GO" id="GO:0006166">
    <property type="term" value="P:purine ribonucleoside salvage"/>
    <property type="evidence" value="ECO:0007669"/>
    <property type="project" value="UniProtKB-KW"/>
</dbReference>
<proteinExistence type="inferred from homology"/>
<dbReference type="CDD" id="cd06223">
    <property type="entry name" value="PRTases_typeI"/>
    <property type="match status" value="1"/>
</dbReference>
<dbReference type="InterPro" id="IPR029057">
    <property type="entry name" value="PRTase-like"/>
</dbReference>
<dbReference type="GO" id="GO:0002055">
    <property type="term" value="F:adenine binding"/>
    <property type="evidence" value="ECO:0007669"/>
    <property type="project" value="TreeGrafter"/>
</dbReference>
<dbReference type="NCBIfam" id="NF002636">
    <property type="entry name" value="PRK02304.1-5"/>
    <property type="match status" value="1"/>
</dbReference>
<dbReference type="FunFam" id="3.40.50.2020:FF:000021">
    <property type="entry name" value="Adenine phosphoribosyltransferase"/>
    <property type="match status" value="1"/>
</dbReference>
<evidence type="ECO:0000313" key="15">
    <source>
        <dbReference type="Proteomes" id="UP001497525"/>
    </source>
</evidence>
<comment type="similarity">
    <text evidence="5">Belongs to the purine/pyrimidine phosphoribosyltransferase family.</text>
</comment>